<evidence type="ECO:0000256" key="4">
    <source>
        <dbReference type="ARBA" id="ARBA00022840"/>
    </source>
</evidence>
<dbReference type="AlphaFoldDB" id="A0A3E2H1U4"/>
<keyword evidence="8" id="KW-1185">Reference proteome</keyword>
<dbReference type="PANTHER" id="PTHR43107:SF15">
    <property type="entry name" value="FATTY ACID TRANSPORT PROTEIN 3, ISOFORM A"/>
    <property type="match status" value="1"/>
</dbReference>
<name>A0A3E2H1U4_SCYLI</name>
<feature type="domain" description="AMP-binding enzyme C-terminal" evidence="6">
    <location>
        <begin position="429"/>
        <end position="508"/>
    </location>
</feature>
<evidence type="ECO:0000313" key="8">
    <source>
        <dbReference type="Proteomes" id="UP000258309"/>
    </source>
</evidence>
<comment type="similarity">
    <text evidence="1">Belongs to the ATP-dependent AMP-binding enzyme family.</text>
</comment>
<evidence type="ECO:0000259" key="6">
    <source>
        <dbReference type="Pfam" id="PF13193"/>
    </source>
</evidence>
<evidence type="ECO:0000259" key="5">
    <source>
        <dbReference type="Pfam" id="PF00501"/>
    </source>
</evidence>
<dbReference type="OrthoDB" id="10253869at2759"/>
<evidence type="ECO:0000256" key="2">
    <source>
        <dbReference type="ARBA" id="ARBA00022598"/>
    </source>
</evidence>
<dbReference type="EMBL" id="NCSJ02000210">
    <property type="protein sequence ID" value="RFU27360.1"/>
    <property type="molecule type" value="Genomic_DNA"/>
</dbReference>
<dbReference type="Gene3D" id="3.40.50.12780">
    <property type="entry name" value="N-terminal domain of ligase-like"/>
    <property type="match status" value="2"/>
</dbReference>
<dbReference type="GO" id="GO:0004467">
    <property type="term" value="F:long-chain fatty acid-CoA ligase activity"/>
    <property type="evidence" value="ECO:0007669"/>
    <property type="project" value="TreeGrafter"/>
</dbReference>
<keyword evidence="4" id="KW-0067">ATP-binding</keyword>
<keyword evidence="3" id="KW-0547">Nucleotide-binding</keyword>
<dbReference type="GO" id="GO:0044539">
    <property type="term" value="P:long-chain fatty acid import into cell"/>
    <property type="evidence" value="ECO:0007669"/>
    <property type="project" value="TreeGrafter"/>
</dbReference>
<feature type="non-terminal residue" evidence="7">
    <location>
        <position position="559"/>
    </location>
</feature>
<dbReference type="GO" id="GO:0005811">
    <property type="term" value="C:lipid droplet"/>
    <property type="evidence" value="ECO:0007669"/>
    <property type="project" value="TreeGrafter"/>
</dbReference>
<dbReference type="InterPro" id="IPR045851">
    <property type="entry name" value="AMP-bd_C_sf"/>
</dbReference>
<sequence length="559" mass="63024">MDSVTTAAAATVGTLAVSAYLNAKLHFRHDMRNLFGSRSPQYAIDYITERVKKDRILQYHILEEQLQIPGRADSLFLIFPTDGRKWTYKQFYDDVNRAGNWLLQEYEIKKGEVVALDGPNNPEYLILWFALDSIGACPSYINCNLTKNTLTHCLPKGVVMTSGREIVNGFSISKLLNLKPADVFYTCLPLYHAAAHALCITPVLNAGATVILGRKFSHSTFWPEVSLNGATHIQYVGELCRYLIHSRPHPLEREHKVRMAWGNGIRPDVWEPFRQRFNIPVIHELYAATDGMGPMFNFNRGDFSKHAIGIRGLLWHMVQGPNEKIVRIDIDTEEILRDPRTGRVIICKAGEPGEAIHKIDPVNPKAAFAGYFDNEGASNKRFIKDVFKKGDLWFRSGDMMRYDPSGLVYFVDRLGDTFRWKSENVATNEVADLLGTFPGINECAVYGVLVPHADGRAGCAAIVLGEDKTEGTFDFKGLGKFAVAQLPRYAVPIFIRLTPQISYTGTMKMQKGTLRKEGCDVELVEKTGDKLYWIPPGSDEYVPFKKTDYEQIQAEKSRL</sequence>
<dbReference type="InterPro" id="IPR000873">
    <property type="entry name" value="AMP-dep_synth/lig_dom"/>
</dbReference>
<gene>
    <name evidence="7" type="ORF">B7463_g8986</name>
</gene>
<dbReference type="GO" id="GO:0005524">
    <property type="term" value="F:ATP binding"/>
    <property type="evidence" value="ECO:0007669"/>
    <property type="project" value="UniProtKB-KW"/>
</dbReference>
<feature type="domain" description="AMP-dependent synthetase/ligase" evidence="5">
    <location>
        <begin position="153"/>
        <end position="345"/>
    </location>
</feature>
<dbReference type="Gene3D" id="3.30.300.30">
    <property type="match status" value="1"/>
</dbReference>
<dbReference type="GO" id="GO:0005324">
    <property type="term" value="F:long-chain fatty acid transmembrane transporter activity"/>
    <property type="evidence" value="ECO:0007669"/>
    <property type="project" value="TreeGrafter"/>
</dbReference>
<dbReference type="GO" id="GO:0005777">
    <property type="term" value="C:peroxisome"/>
    <property type="evidence" value="ECO:0007669"/>
    <property type="project" value="TreeGrafter"/>
</dbReference>
<dbReference type="Pfam" id="PF00501">
    <property type="entry name" value="AMP-binding"/>
    <property type="match status" value="1"/>
</dbReference>
<evidence type="ECO:0000256" key="1">
    <source>
        <dbReference type="ARBA" id="ARBA00006432"/>
    </source>
</evidence>
<dbReference type="PANTHER" id="PTHR43107">
    <property type="entry name" value="LONG-CHAIN FATTY ACID TRANSPORT PROTEIN"/>
    <property type="match status" value="1"/>
</dbReference>
<protein>
    <submittedName>
        <fullName evidence="7">Uncharacterized protein</fullName>
    </submittedName>
</protein>
<feature type="non-terminal residue" evidence="7">
    <location>
        <position position="1"/>
    </location>
</feature>
<dbReference type="STRING" id="5539.A0A3E2H1U4"/>
<accession>A0A3E2H1U4</accession>
<dbReference type="FunFam" id="3.30.300.30:FF:000002">
    <property type="entry name" value="Long-chain fatty acid transport protein 1"/>
    <property type="match status" value="1"/>
</dbReference>
<dbReference type="OMA" id="IIHELYA"/>
<keyword evidence="2" id="KW-0436">Ligase</keyword>
<dbReference type="InterPro" id="IPR025110">
    <property type="entry name" value="AMP-bd_C"/>
</dbReference>
<evidence type="ECO:0000313" key="7">
    <source>
        <dbReference type="EMBL" id="RFU27360.1"/>
    </source>
</evidence>
<organism evidence="7 8">
    <name type="scientific">Scytalidium lignicola</name>
    <name type="common">Hyphomycete</name>
    <dbReference type="NCBI Taxonomy" id="5539"/>
    <lineage>
        <taxon>Eukaryota</taxon>
        <taxon>Fungi</taxon>
        <taxon>Dikarya</taxon>
        <taxon>Ascomycota</taxon>
        <taxon>Pezizomycotina</taxon>
        <taxon>Leotiomycetes</taxon>
        <taxon>Leotiomycetes incertae sedis</taxon>
        <taxon>Scytalidium</taxon>
    </lineage>
</organism>
<evidence type="ECO:0000256" key="3">
    <source>
        <dbReference type="ARBA" id="ARBA00022741"/>
    </source>
</evidence>
<dbReference type="Proteomes" id="UP000258309">
    <property type="component" value="Unassembled WGS sequence"/>
</dbReference>
<reference evidence="7 8" key="1">
    <citation type="submission" date="2018-05" db="EMBL/GenBank/DDBJ databases">
        <title>Draft genome sequence of Scytalidium lignicola DSM 105466, a ubiquitous saprotrophic fungus.</title>
        <authorList>
            <person name="Buettner E."/>
            <person name="Gebauer A.M."/>
            <person name="Hofrichter M."/>
            <person name="Liers C."/>
            <person name="Kellner H."/>
        </authorList>
    </citation>
    <scope>NUCLEOTIDE SEQUENCE [LARGE SCALE GENOMIC DNA]</scope>
    <source>
        <strain evidence="7 8">DSM 105466</strain>
    </source>
</reference>
<dbReference type="SUPFAM" id="SSF56801">
    <property type="entry name" value="Acetyl-CoA synthetase-like"/>
    <property type="match status" value="1"/>
</dbReference>
<dbReference type="InterPro" id="IPR042099">
    <property type="entry name" value="ANL_N_sf"/>
</dbReference>
<proteinExistence type="inferred from homology"/>
<dbReference type="Pfam" id="PF13193">
    <property type="entry name" value="AMP-binding_C"/>
    <property type="match status" value="1"/>
</dbReference>
<comment type="caution">
    <text evidence="7">The sequence shown here is derived from an EMBL/GenBank/DDBJ whole genome shotgun (WGS) entry which is preliminary data.</text>
</comment>
<dbReference type="GO" id="GO:0009898">
    <property type="term" value="C:cytoplasmic side of plasma membrane"/>
    <property type="evidence" value="ECO:0007669"/>
    <property type="project" value="TreeGrafter"/>
</dbReference>